<accession>A0A284RLU4</accession>
<dbReference type="AlphaFoldDB" id="A0A284RLU4"/>
<dbReference type="Proteomes" id="UP000219338">
    <property type="component" value="Unassembled WGS sequence"/>
</dbReference>
<evidence type="ECO:0000313" key="2">
    <source>
        <dbReference type="Proteomes" id="UP000219338"/>
    </source>
</evidence>
<evidence type="ECO:0000313" key="1">
    <source>
        <dbReference type="EMBL" id="SJL09719.1"/>
    </source>
</evidence>
<sequence length="68" mass="7427">MVIIFHASSGNTTEAINGGPSLHDTTSETTGISEIYKGSWETALVKRKHHPLSTSFTNGHIYDNLNIQ</sequence>
<name>A0A284RLU4_ARMOS</name>
<reference evidence="2" key="1">
    <citation type="journal article" date="2017" name="Nat. Ecol. Evol.">
        <title>Genome expansion and lineage-specific genetic innovations in the forest pathogenic fungi Armillaria.</title>
        <authorList>
            <person name="Sipos G."/>
            <person name="Prasanna A.N."/>
            <person name="Walter M.C."/>
            <person name="O'Connor E."/>
            <person name="Balint B."/>
            <person name="Krizsan K."/>
            <person name="Kiss B."/>
            <person name="Hess J."/>
            <person name="Varga T."/>
            <person name="Slot J."/>
            <person name="Riley R."/>
            <person name="Boka B."/>
            <person name="Rigling D."/>
            <person name="Barry K."/>
            <person name="Lee J."/>
            <person name="Mihaltcheva S."/>
            <person name="LaButti K."/>
            <person name="Lipzen A."/>
            <person name="Waldron R."/>
            <person name="Moloney N.M."/>
            <person name="Sperisen C."/>
            <person name="Kredics L."/>
            <person name="Vagvoelgyi C."/>
            <person name="Patrignani A."/>
            <person name="Fitzpatrick D."/>
            <person name="Nagy I."/>
            <person name="Doyle S."/>
            <person name="Anderson J.B."/>
            <person name="Grigoriev I.V."/>
            <person name="Gueldener U."/>
            <person name="Muensterkoetter M."/>
            <person name="Nagy L.G."/>
        </authorList>
    </citation>
    <scope>NUCLEOTIDE SEQUENCE [LARGE SCALE GENOMIC DNA]</scope>
    <source>
        <strain evidence="2">C18/9</strain>
    </source>
</reference>
<dbReference type="EMBL" id="FUEG01000011">
    <property type="protein sequence ID" value="SJL09719.1"/>
    <property type="molecule type" value="Genomic_DNA"/>
</dbReference>
<gene>
    <name evidence="1" type="ORF">ARMOST_13100</name>
</gene>
<protein>
    <submittedName>
        <fullName evidence="1">Uncharacterized protein</fullName>
    </submittedName>
</protein>
<keyword evidence="2" id="KW-1185">Reference proteome</keyword>
<proteinExistence type="predicted"/>
<organism evidence="1 2">
    <name type="scientific">Armillaria ostoyae</name>
    <name type="common">Armillaria root rot fungus</name>
    <dbReference type="NCBI Taxonomy" id="47428"/>
    <lineage>
        <taxon>Eukaryota</taxon>
        <taxon>Fungi</taxon>
        <taxon>Dikarya</taxon>
        <taxon>Basidiomycota</taxon>
        <taxon>Agaricomycotina</taxon>
        <taxon>Agaricomycetes</taxon>
        <taxon>Agaricomycetidae</taxon>
        <taxon>Agaricales</taxon>
        <taxon>Marasmiineae</taxon>
        <taxon>Physalacriaceae</taxon>
        <taxon>Armillaria</taxon>
    </lineage>
</organism>